<dbReference type="GO" id="GO:0005737">
    <property type="term" value="C:cytoplasm"/>
    <property type="evidence" value="ECO:0007669"/>
    <property type="project" value="UniProtKB-ARBA"/>
</dbReference>
<dbReference type="InParanoid" id="A0A1C7N1V5"/>
<dbReference type="PANTHER" id="PTHR23339">
    <property type="entry name" value="TYROSINE SPECIFIC PROTEIN PHOSPHATASE AND DUAL SPECIFICITY PROTEIN PHOSPHATASE"/>
    <property type="match status" value="1"/>
</dbReference>
<evidence type="ECO:0000256" key="5">
    <source>
        <dbReference type="ARBA" id="ARBA00022912"/>
    </source>
</evidence>
<dbReference type="AlphaFoldDB" id="A0A1C7N1V5"/>
<reference evidence="11 12" key="1">
    <citation type="submission" date="2016-03" db="EMBL/GenBank/DDBJ databases">
        <title>Choanephora cucurbitarum.</title>
        <authorList>
            <person name="Min B."/>
            <person name="Park H."/>
            <person name="Park J.-H."/>
            <person name="Shin H.-D."/>
            <person name="Choi I.-G."/>
        </authorList>
    </citation>
    <scope>NUCLEOTIDE SEQUENCE [LARGE SCALE GENOMIC DNA]</scope>
    <source>
        <strain evidence="11 12">KUS-F28377</strain>
    </source>
</reference>
<dbReference type="InterPro" id="IPR003595">
    <property type="entry name" value="Tyr_Pase_cat"/>
</dbReference>
<comment type="caution">
    <text evidence="11">The sequence shown here is derived from an EMBL/GenBank/DDBJ whole genome shotgun (WGS) entry which is preliminary data.</text>
</comment>
<dbReference type="InterPro" id="IPR000387">
    <property type="entry name" value="Tyr_Pase_dom"/>
</dbReference>
<keyword evidence="4" id="KW-0378">Hydrolase</keyword>
<keyword evidence="7" id="KW-0449">Lipoprotein</keyword>
<dbReference type="EC" id="3.1.3.48" evidence="2"/>
<evidence type="ECO:0000259" key="10">
    <source>
        <dbReference type="PROSITE" id="PS50056"/>
    </source>
</evidence>
<dbReference type="Proteomes" id="UP000093000">
    <property type="component" value="Unassembled WGS sequence"/>
</dbReference>
<keyword evidence="3" id="KW-0488">Methylation</keyword>
<accession>A0A1C7N1V5</accession>
<evidence type="ECO:0000256" key="6">
    <source>
        <dbReference type="ARBA" id="ARBA00023157"/>
    </source>
</evidence>
<comment type="similarity">
    <text evidence="1">Belongs to the protein-tyrosine phosphatase family.</text>
</comment>
<evidence type="ECO:0000256" key="1">
    <source>
        <dbReference type="ARBA" id="ARBA00009580"/>
    </source>
</evidence>
<evidence type="ECO:0000256" key="9">
    <source>
        <dbReference type="ARBA" id="ARBA00051722"/>
    </source>
</evidence>
<dbReference type="InterPro" id="IPR050561">
    <property type="entry name" value="PTP"/>
</dbReference>
<name>A0A1C7N1V5_9FUNG</name>
<evidence type="ECO:0000313" key="12">
    <source>
        <dbReference type="Proteomes" id="UP000093000"/>
    </source>
</evidence>
<dbReference type="Gene3D" id="3.90.190.10">
    <property type="entry name" value="Protein tyrosine phosphatase superfamily"/>
    <property type="match status" value="1"/>
</dbReference>
<gene>
    <name evidence="11" type="primary">Ptp4a1</name>
    <name evidence="11" type="ORF">A0J61_08984</name>
</gene>
<keyword evidence="8" id="KW-0636">Prenylation</keyword>
<evidence type="ECO:0000313" key="11">
    <source>
        <dbReference type="EMBL" id="OBZ82968.1"/>
    </source>
</evidence>
<dbReference type="GO" id="GO:0004725">
    <property type="term" value="F:protein tyrosine phosphatase activity"/>
    <property type="evidence" value="ECO:0007669"/>
    <property type="project" value="UniProtKB-EC"/>
</dbReference>
<evidence type="ECO:0000256" key="8">
    <source>
        <dbReference type="ARBA" id="ARBA00023289"/>
    </source>
</evidence>
<dbReference type="InterPro" id="IPR029021">
    <property type="entry name" value="Prot-tyrosine_phosphatase-like"/>
</dbReference>
<feature type="domain" description="Tyrosine specific protein phosphatases" evidence="10">
    <location>
        <begin position="94"/>
        <end position="183"/>
    </location>
</feature>
<protein>
    <recommendedName>
        <fullName evidence="2">protein-tyrosine-phosphatase</fullName>
        <ecNumber evidence="2">3.1.3.48</ecNumber>
    </recommendedName>
</protein>
<dbReference type="FunFam" id="3.90.190.10:FF:000086">
    <property type="entry name" value="Protein tyrosine phosphatase-like protein"/>
    <property type="match status" value="1"/>
</dbReference>
<dbReference type="SUPFAM" id="SSF52799">
    <property type="entry name" value="(Phosphotyrosine protein) phosphatases II"/>
    <property type="match status" value="1"/>
</dbReference>
<dbReference type="SMART" id="SM00404">
    <property type="entry name" value="PTPc_motif"/>
    <property type="match status" value="1"/>
</dbReference>
<evidence type="ECO:0000256" key="3">
    <source>
        <dbReference type="ARBA" id="ARBA00022481"/>
    </source>
</evidence>
<dbReference type="STRING" id="101091.A0A1C7N1V5"/>
<dbReference type="EMBL" id="LUGH01000748">
    <property type="protein sequence ID" value="OBZ82968.1"/>
    <property type="molecule type" value="Genomic_DNA"/>
</dbReference>
<evidence type="ECO:0000256" key="2">
    <source>
        <dbReference type="ARBA" id="ARBA00013064"/>
    </source>
</evidence>
<comment type="catalytic activity">
    <reaction evidence="9">
        <text>O-phospho-L-tyrosyl-[protein] + H2O = L-tyrosyl-[protein] + phosphate</text>
        <dbReference type="Rhea" id="RHEA:10684"/>
        <dbReference type="Rhea" id="RHEA-COMP:10136"/>
        <dbReference type="Rhea" id="RHEA-COMP:20101"/>
        <dbReference type="ChEBI" id="CHEBI:15377"/>
        <dbReference type="ChEBI" id="CHEBI:43474"/>
        <dbReference type="ChEBI" id="CHEBI:46858"/>
        <dbReference type="ChEBI" id="CHEBI:61978"/>
        <dbReference type="EC" id="3.1.3.48"/>
    </reaction>
</comment>
<proteinExistence type="inferred from homology"/>
<evidence type="ECO:0000256" key="4">
    <source>
        <dbReference type="ARBA" id="ARBA00022801"/>
    </source>
</evidence>
<keyword evidence="12" id="KW-1185">Reference proteome</keyword>
<evidence type="ECO:0000256" key="7">
    <source>
        <dbReference type="ARBA" id="ARBA00023288"/>
    </source>
</evidence>
<dbReference type="OrthoDB" id="5632at2759"/>
<keyword evidence="6" id="KW-1015">Disulfide bond</keyword>
<sequence>MKDMLKPPAYNKIQKQLLHPPTLIEYKDLRFLITDTPCINNLPTYIQEFERCNVTDVVRCCNATYSHSSLNEHGIEVHDWTFSDGGPPSKEIINEWLDLVESRFKQIQSDPVNNTEEKYEKKALSPSERKKHPCIAAHCVAGLGRAPVLVAIALIEEGMDPMESIAFIRKHRRGAINKQQIAYLEKYRKRRQDNGCVIS</sequence>
<dbReference type="PROSITE" id="PS50056">
    <property type="entry name" value="TYR_PHOSPHATASE_2"/>
    <property type="match status" value="1"/>
</dbReference>
<organism evidence="11 12">
    <name type="scientific">Choanephora cucurbitarum</name>
    <dbReference type="NCBI Taxonomy" id="101091"/>
    <lineage>
        <taxon>Eukaryota</taxon>
        <taxon>Fungi</taxon>
        <taxon>Fungi incertae sedis</taxon>
        <taxon>Mucoromycota</taxon>
        <taxon>Mucoromycotina</taxon>
        <taxon>Mucoromycetes</taxon>
        <taxon>Mucorales</taxon>
        <taxon>Mucorineae</taxon>
        <taxon>Choanephoraceae</taxon>
        <taxon>Choanephoroideae</taxon>
        <taxon>Choanephora</taxon>
    </lineage>
</organism>
<dbReference type="CDD" id="cd14500">
    <property type="entry name" value="PTP-IVa"/>
    <property type="match status" value="1"/>
</dbReference>
<keyword evidence="5" id="KW-0904">Protein phosphatase</keyword>